<evidence type="ECO:0000256" key="1">
    <source>
        <dbReference type="ARBA" id="ARBA00022723"/>
    </source>
</evidence>
<dbReference type="Gene3D" id="2.60.40.150">
    <property type="entry name" value="C2 domain"/>
    <property type="match status" value="1"/>
</dbReference>
<dbReference type="Pfam" id="PF00168">
    <property type="entry name" value="C2"/>
    <property type="match status" value="1"/>
</dbReference>
<feature type="domain" description="C2" evidence="3">
    <location>
        <begin position="1"/>
        <end position="105"/>
    </location>
</feature>
<dbReference type="CDD" id="cd00030">
    <property type="entry name" value="C2"/>
    <property type="match status" value="1"/>
</dbReference>
<dbReference type="SMART" id="SM00239">
    <property type="entry name" value="C2"/>
    <property type="match status" value="1"/>
</dbReference>
<dbReference type="GO" id="GO:0005509">
    <property type="term" value="F:calcium ion binding"/>
    <property type="evidence" value="ECO:0007669"/>
    <property type="project" value="TreeGrafter"/>
</dbReference>
<dbReference type="InterPro" id="IPR035892">
    <property type="entry name" value="C2_domain_sf"/>
</dbReference>
<keyword evidence="1" id="KW-0479">Metal-binding</keyword>
<name>A0A816DEU1_ADIRI</name>
<dbReference type="PANTHER" id="PTHR45911">
    <property type="entry name" value="C2 DOMAIN-CONTAINING PROTEIN"/>
    <property type="match status" value="1"/>
</dbReference>
<keyword evidence="2" id="KW-0106">Calcium</keyword>
<evidence type="ECO:0000313" key="4">
    <source>
        <dbReference type="EMBL" id="CAF1633198.1"/>
    </source>
</evidence>
<dbReference type="GO" id="GO:0016020">
    <property type="term" value="C:membrane"/>
    <property type="evidence" value="ECO:0007669"/>
    <property type="project" value="TreeGrafter"/>
</dbReference>
<protein>
    <recommendedName>
        <fullName evidence="3">C2 domain-containing protein</fullName>
    </recommendedName>
</protein>
<accession>A0A816DEU1</accession>
<evidence type="ECO:0000313" key="5">
    <source>
        <dbReference type="Proteomes" id="UP000663828"/>
    </source>
</evidence>
<comment type="caution">
    <text evidence="4">The sequence shown here is derived from an EMBL/GenBank/DDBJ whole genome shotgun (WGS) entry which is preliminary data.</text>
</comment>
<gene>
    <name evidence="4" type="ORF">XAT740_LOCUS52011</name>
</gene>
<dbReference type="Proteomes" id="UP000663828">
    <property type="component" value="Unassembled WGS sequence"/>
</dbReference>
<dbReference type="PANTHER" id="PTHR45911:SF4">
    <property type="entry name" value="MULTIPLE C2 AND TRANSMEMBRANE DOMAIN-CONTAINING PROTEIN"/>
    <property type="match status" value="1"/>
</dbReference>
<sequence>MSHANGTLLVTIVEGRNLKDEDIVDKNDAYVELCVNEDYKQRTTTIQSSKNPTWNQKFIFYLKKCEDNLYVHVYDEDDGVKDPIGSASIDLKKHVFDKTGYDAWIKLPAIPGVRSKGEIHVILKHSTMMSYSRNNVVHGTTHYCCSSGKTISLVLFGVAVIYLGYSFIPTGSQGYFIDVFEAQRDKTASPLHRTLGFIRCNKLQRENIPLMEKYRPFFAELHYSMPNYTAEITYTADGVISEKTPYHAAWIRPFRFDDMNPDRIWFPVTTKIPFICIPVTTVPQWDLGLLHFAKQVKNETAKTYPNRFVMDDNIFCRSWADIYYIPRRFFNDFIDLTKISYTTDLHHETAVPTMINIIDLTRRLTPFHTVVDPLADCWGHCCESDAVPANLVERRCGHKIDLSNVTLRKSFSDVLDLEIAFLKRISPNKSTWF</sequence>
<dbReference type="PROSITE" id="PS50004">
    <property type="entry name" value="C2"/>
    <property type="match status" value="1"/>
</dbReference>
<dbReference type="EMBL" id="CAJNOR010008437">
    <property type="protein sequence ID" value="CAF1633198.1"/>
    <property type="molecule type" value="Genomic_DNA"/>
</dbReference>
<dbReference type="SUPFAM" id="SSF49562">
    <property type="entry name" value="C2 domain (Calcium/lipid-binding domain, CaLB)"/>
    <property type="match status" value="1"/>
</dbReference>
<proteinExistence type="predicted"/>
<dbReference type="AlphaFoldDB" id="A0A816DEU1"/>
<reference evidence="4" key="1">
    <citation type="submission" date="2021-02" db="EMBL/GenBank/DDBJ databases">
        <authorList>
            <person name="Nowell W R."/>
        </authorList>
    </citation>
    <scope>NUCLEOTIDE SEQUENCE</scope>
</reference>
<keyword evidence="5" id="KW-1185">Reference proteome</keyword>
<evidence type="ECO:0000259" key="3">
    <source>
        <dbReference type="PROSITE" id="PS50004"/>
    </source>
</evidence>
<evidence type="ECO:0000256" key="2">
    <source>
        <dbReference type="ARBA" id="ARBA00022837"/>
    </source>
</evidence>
<organism evidence="4 5">
    <name type="scientific">Adineta ricciae</name>
    <name type="common">Rotifer</name>
    <dbReference type="NCBI Taxonomy" id="249248"/>
    <lineage>
        <taxon>Eukaryota</taxon>
        <taxon>Metazoa</taxon>
        <taxon>Spiralia</taxon>
        <taxon>Gnathifera</taxon>
        <taxon>Rotifera</taxon>
        <taxon>Eurotatoria</taxon>
        <taxon>Bdelloidea</taxon>
        <taxon>Adinetida</taxon>
        <taxon>Adinetidae</taxon>
        <taxon>Adineta</taxon>
    </lineage>
</organism>
<dbReference type="InterPro" id="IPR000008">
    <property type="entry name" value="C2_dom"/>
</dbReference>